<dbReference type="CDD" id="cd00148">
    <property type="entry name" value="PROF"/>
    <property type="match status" value="1"/>
</dbReference>
<comment type="subcellular location">
    <subcellularLocation>
        <location evidence="1">Cytoplasm</location>
        <location evidence="1">Cytoskeleton</location>
    </subcellularLocation>
</comment>
<evidence type="ECO:0000256" key="2">
    <source>
        <dbReference type="ARBA" id="ARBA00010058"/>
    </source>
</evidence>
<name>A0AAV7ZPK5_9EUKA</name>
<dbReference type="PANTHER" id="PTHR11604">
    <property type="entry name" value="PROFILIN"/>
    <property type="match status" value="1"/>
</dbReference>
<dbReference type="InterPro" id="IPR027310">
    <property type="entry name" value="Profilin_CS"/>
</dbReference>
<dbReference type="InterPro" id="IPR005455">
    <property type="entry name" value="PFN_euk"/>
</dbReference>
<dbReference type="GO" id="GO:0005938">
    <property type="term" value="C:cell cortex"/>
    <property type="evidence" value="ECO:0007669"/>
    <property type="project" value="TreeGrafter"/>
</dbReference>
<evidence type="ECO:0000256" key="6">
    <source>
        <dbReference type="RuleBase" id="RU003909"/>
    </source>
</evidence>
<dbReference type="EMBL" id="JANTQA010000023">
    <property type="protein sequence ID" value="KAJ3443225.1"/>
    <property type="molecule type" value="Genomic_DNA"/>
</dbReference>
<evidence type="ECO:0000313" key="7">
    <source>
        <dbReference type="EMBL" id="KAJ3443225.1"/>
    </source>
</evidence>
<dbReference type="InterPro" id="IPR036140">
    <property type="entry name" value="PFN_sf"/>
</dbReference>
<dbReference type="Proteomes" id="UP001146793">
    <property type="component" value="Unassembled WGS sequence"/>
</dbReference>
<sequence length="125" mass="13473">MSWDSYVETSFVGSGHVSMGAIVGFAGNVWAQTKGMNLKPDEVQRIYEGFDDLGKLFNNGIVIGGVKYIFLGGGEFLKGKKGQDGVIVYKTKTALVIGIYKEGIQTGNCLSVCGKFADWLSDNGY</sequence>
<dbReference type="AlphaFoldDB" id="A0AAV7ZPK5"/>
<evidence type="ECO:0000256" key="3">
    <source>
        <dbReference type="ARBA" id="ARBA00022490"/>
    </source>
</evidence>
<accession>A0AAV7ZPK5</accession>
<dbReference type="PRINTS" id="PR00392">
    <property type="entry name" value="PROFILIN"/>
</dbReference>
<keyword evidence="5" id="KW-0206">Cytoskeleton</keyword>
<evidence type="ECO:0000256" key="1">
    <source>
        <dbReference type="ARBA" id="ARBA00004245"/>
    </source>
</evidence>
<evidence type="ECO:0000313" key="8">
    <source>
        <dbReference type="Proteomes" id="UP001146793"/>
    </source>
</evidence>
<comment type="similarity">
    <text evidence="2 6">Belongs to the profilin family.</text>
</comment>
<comment type="caution">
    <text evidence="7">The sequence shown here is derived from an EMBL/GenBank/DDBJ whole genome shotgun (WGS) entry which is preliminary data.</text>
</comment>
<organism evidence="7 8">
    <name type="scientific">Anaeramoeba flamelloides</name>
    <dbReference type="NCBI Taxonomy" id="1746091"/>
    <lineage>
        <taxon>Eukaryota</taxon>
        <taxon>Metamonada</taxon>
        <taxon>Anaeramoebidae</taxon>
        <taxon>Anaeramoeba</taxon>
    </lineage>
</organism>
<dbReference type="PANTHER" id="PTHR11604:SF0">
    <property type="entry name" value="PROFILIN"/>
    <property type="match status" value="1"/>
</dbReference>
<dbReference type="PROSITE" id="PS00414">
    <property type="entry name" value="PROFILIN"/>
    <property type="match status" value="1"/>
</dbReference>
<proteinExistence type="inferred from homology"/>
<dbReference type="InterPro" id="IPR048278">
    <property type="entry name" value="PFN"/>
</dbReference>
<dbReference type="SUPFAM" id="SSF55770">
    <property type="entry name" value="Profilin (actin-binding protein)"/>
    <property type="match status" value="1"/>
</dbReference>
<keyword evidence="3" id="KW-0963">Cytoplasm</keyword>
<dbReference type="Pfam" id="PF00235">
    <property type="entry name" value="Profilin"/>
    <property type="match status" value="1"/>
</dbReference>
<protein>
    <recommendedName>
        <fullName evidence="6">Profilin</fullName>
    </recommendedName>
</protein>
<gene>
    <name evidence="7" type="ORF">M0812_09059</name>
</gene>
<dbReference type="GO" id="GO:0003785">
    <property type="term" value="F:actin monomer binding"/>
    <property type="evidence" value="ECO:0007669"/>
    <property type="project" value="TreeGrafter"/>
</dbReference>
<dbReference type="GO" id="GO:0005856">
    <property type="term" value="C:cytoskeleton"/>
    <property type="evidence" value="ECO:0007669"/>
    <property type="project" value="UniProtKB-SubCell"/>
</dbReference>
<dbReference type="PRINTS" id="PR01640">
    <property type="entry name" value="PROFILINPLNT"/>
</dbReference>
<reference evidence="7" key="1">
    <citation type="submission" date="2022-08" db="EMBL/GenBank/DDBJ databases">
        <title>Novel sulphate-reducing endosymbionts in the free-living metamonad Anaeramoeba.</title>
        <authorList>
            <person name="Jerlstrom-Hultqvist J."/>
            <person name="Cepicka I."/>
            <person name="Gallot-Lavallee L."/>
            <person name="Salas-Leiva D."/>
            <person name="Curtis B.A."/>
            <person name="Zahonova K."/>
            <person name="Pipaliya S."/>
            <person name="Dacks J."/>
            <person name="Roger A.J."/>
        </authorList>
    </citation>
    <scope>NUCLEOTIDE SEQUENCE</scope>
    <source>
        <strain evidence="7">Busselton2</strain>
    </source>
</reference>
<evidence type="ECO:0000256" key="5">
    <source>
        <dbReference type="ARBA" id="ARBA00023212"/>
    </source>
</evidence>
<dbReference type="Gene3D" id="3.30.450.30">
    <property type="entry name" value="Dynein light chain 2a, cytoplasmic"/>
    <property type="match status" value="1"/>
</dbReference>
<evidence type="ECO:0000256" key="4">
    <source>
        <dbReference type="ARBA" id="ARBA00023203"/>
    </source>
</evidence>
<keyword evidence="4 6" id="KW-0009">Actin-binding</keyword>
<dbReference type="SMART" id="SM00392">
    <property type="entry name" value="PROF"/>
    <property type="match status" value="1"/>
</dbReference>